<evidence type="ECO:0000313" key="3">
    <source>
        <dbReference type="Proteomes" id="UP001497045"/>
    </source>
</evidence>
<evidence type="ECO:0000256" key="1">
    <source>
        <dbReference type="SAM" id="SignalP"/>
    </source>
</evidence>
<evidence type="ECO:0000313" key="2">
    <source>
        <dbReference type="EMBL" id="MEL1250658.1"/>
    </source>
</evidence>
<dbReference type="RefSeq" id="WP_341673171.1">
    <property type="nucleotide sequence ID" value="NZ_JBBYHV010000001.1"/>
</dbReference>
<dbReference type="EMBL" id="JBBYHV010000001">
    <property type="protein sequence ID" value="MEL1250658.1"/>
    <property type="molecule type" value="Genomic_DNA"/>
</dbReference>
<dbReference type="InterPro" id="IPR042266">
    <property type="entry name" value="PPPDE_sf"/>
</dbReference>
<dbReference type="Proteomes" id="UP001497045">
    <property type="component" value="Unassembled WGS sequence"/>
</dbReference>
<protein>
    <recommendedName>
        <fullName evidence="4">DUF4105 domain-containing protein</fullName>
    </recommendedName>
</protein>
<gene>
    <name evidence="2" type="ORF">AAEO60_08245</name>
</gene>
<name>A0ABU9IFE4_9SPHN</name>
<sequence>MIASRLLTRLVTALLLALASLGVATSAQAAVQVHFHSFNGSVLWGRYPHTFVVFDGTLADGTRVNQNYGFSARNSAEAITSGDAAHMILTETQRTIGESNRHFSVTVSDRQYRRLLAEVIAWRDYPGPYYNLDSNNCIHFVARIAELVGLQAEVPEDFIRRPKAWLNYVTRNNPRLGASEIP</sequence>
<comment type="caution">
    <text evidence="2">The sequence shown here is derived from an EMBL/GenBank/DDBJ whole genome shotgun (WGS) entry which is preliminary data.</text>
</comment>
<proteinExistence type="predicted"/>
<organism evidence="2 3">
    <name type="scientific">Aurantiacibacter gilvus</name>
    <dbReference type="NCBI Taxonomy" id="3139141"/>
    <lineage>
        <taxon>Bacteria</taxon>
        <taxon>Pseudomonadati</taxon>
        <taxon>Pseudomonadota</taxon>
        <taxon>Alphaproteobacteria</taxon>
        <taxon>Sphingomonadales</taxon>
        <taxon>Erythrobacteraceae</taxon>
        <taxon>Aurantiacibacter</taxon>
    </lineage>
</organism>
<keyword evidence="1" id="KW-0732">Signal</keyword>
<evidence type="ECO:0008006" key="4">
    <source>
        <dbReference type="Google" id="ProtNLM"/>
    </source>
</evidence>
<keyword evidence="3" id="KW-1185">Reference proteome</keyword>
<accession>A0ABU9IFE4</accession>
<feature type="chain" id="PRO_5047457146" description="DUF4105 domain-containing protein" evidence="1">
    <location>
        <begin position="30"/>
        <end position="182"/>
    </location>
</feature>
<feature type="signal peptide" evidence="1">
    <location>
        <begin position="1"/>
        <end position="29"/>
    </location>
</feature>
<reference evidence="2 3" key="1">
    <citation type="submission" date="2024-04" db="EMBL/GenBank/DDBJ databases">
        <title>Aurantiacibacter sp. DGU6 16S ribosomal RNA gene Genome sequencing and assembly.</title>
        <authorList>
            <person name="Park S."/>
        </authorList>
    </citation>
    <scope>NUCLEOTIDE SEQUENCE [LARGE SCALE GENOMIC DNA]</scope>
    <source>
        <strain evidence="2 3">DGU6</strain>
    </source>
</reference>
<dbReference type="Gene3D" id="3.90.1720.30">
    <property type="entry name" value="PPPDE domains"/>
    <property type="match status" value="1"/>
</dbReference>